<proteinExistence type="inferred from homology"/>
<feature type="transmembrane region" description="Helical" evidence="6">
    <location>
        <begin position="262"/>
        <end position="281"/>
    </location>
</feature>
<feature type="transmembrane region" description="Helical" evidence="6">
    <location>
        <begin position="195"/>
        <end position="220"/>
    </location>
</feature>
<dbReference type="PANTHER" id="PTHR21716">
    <property type="entry name" value="TRANSMEMBRANE PROTEIN"/>
    <property type="match status" value="1"/>
</dbReference>
<dbReference type="EMBL" id="VJXY01000005">
    <property type="protein sequence ID" value="MBD6615615.1"/>
    <property type="molecule type" value="Genomic_DNA"/>
</dbReference>
<sequence length="347" mass="38711">MKLGQCLGLLALFFSLYIIWQIRQLVLLLFTAVVLAVAINQLVLRFQQSGIKRIWAVWLSLGIIVTLLVGVFLLIVPPFIQQFQELVVLLPTGVDQIQRGINWLEERIPQIYLPEIPDINGLIEQIQPWITNLLQQAIALFSTSITAILEFLLVIVLTLMLLVNPQPYRRAFVRVFPAFYRSRVEEILSRCAEGLGAWTIGALIEMVFIGVLCGLGLWILQVPLVLAHAVLAGLLNFIPNIGPTLSVVLPMAIAFLDAPWKAGAVIILYIIIQNIESYWLTPTVMAKQVALLPAMTLTAQIVFVTLFGALGLLMAIPLAVIAKIWLQEVLFKDILDKWQQVPSSGSY</sequence>
<evidence type="ECO:0000313" key="7">
    <source>
        <dbReference type="EMBL" id="MBD6615615.1"/>
    </source>
</evidence>
<feature type="transmembrane region" description="Helical" evidence="6">
    <location>
        <begin position="138"/>
        <end position="163"/>
    </location>
</feature>
<keyword evidence="8" id="KW-1185">Reference proteome</keyword>
<feature type="transmembrane region" description="Helical" evidence="6">
    <location>
        <begin position="56"/>
        <end position="80"/>
    </location>
</feature>
<comment type="caution">
    <text evidence="7">The sequence shown here is derived from an EMBL/GenBank/DDBJ whole genome shotgun (WGS) entry which is preliminary data.</text>
</comment>
<evidence type="ECO:0000256" key="2">
    <source>
        <dbReference type="ARBA" id="ARBA00009773"/>
    </source>
</evidence>
<comment type="subcellular location">
    <subcellularLocation>
        <location evidence="1">Membrane</location>
        <topology evidence="1">Multi-pass membrane protein</topology>
    </subcellularLocation>
</comment>
<dbReference type="AlphaFoldDB" id="A0AA40VQ83"/>
<evidence type="ECO:0000313" key="8">
    <source>
        <dbReference type="Proteomes" id="UP001165986"/>
    </source>
</evidence>
<keyword evidence="5 6" id="KW-0472">Membrane</keyword>
<organism evidence="7 8">
    <name type="scientific">Komarekiella delphini-convector SJRDD-AB1</name>
    <dbReference type="NCBI Taxonomy" id="2593771"/>
    <lineage>
        <taxon>Bacteria</taxon>
        <taxon>Bacillati</taxon>
        <taxon>Cyanobacteriota</taxon>
        <taxon>Cyanophyceae</taxon>
        <taxon>Nostocales</taxon>
        <taxon>Nostocaceae</taxon>
        <taxon>Komarekiella</taxon>
        <taxon>Komarekiella delphini-convector</taxon>
    </lineage>
</organism>
<keyword evidence="4 6" id="KW-1133">Transmembrane helix</keyword>
<evidence type="ECO:0000256" key="6">
    <source>
        <dbReference type="SAM" id="Phobius"/>
    </source>
</evidence>
<dbReference type="RefSeq" id="WP_191756861.1">
    <property type="nucleotide sequence ID" value="NZ_VJXY01000005.1"/>
</dbReference>
<feature type="transmembrane region" description="Helical" evidence="6">
    <location>
        <begin position="226"/>
        <end position="255"/>
    </location>
</feature>
<reference evidence="7" key="1">
    <citation type="submission" date="2019-07" db="EMBL/GenBank/DDBJ databases">
        <title>Toxilogical consequences of a new and cryptic species of cyanobacteria (Komarekiella delphini-convector) recovered from the epidermis of a bottlenose dolphin and 1500 ft. in the air.</title>
        <authorList>
            <person name="Brown A.O."/>
            <person name="Dvorak P."/>
            <person name="Villanueva C.D."/>
            <person name="Foss A.J."/>
            <person name="Garvey A.D."/>
            <person name="Gibson Q.A."/>
            <person name="Johansen J.R."/>
            <person name="Casamatta D.A."/>
        </authorList>
    </citation>
    <scope>NUCLEOTIDE SEQUENCE</scope>
    <source>
        <strain evidence="7">SJRDD-AB1</strain>
    </source>
</reference>
<evidence type="ECO:0000256" key="5">
    <source>
        <dbReference type="ARBA" id="ARBA00023136"/>
    </source>
</evidence>
<evidence type="ECO:0000256" key="3">
    <source>
        <dbReference type="ARBA" id="ARBA00022692"/>
    </source>
</evidence>
<dbReference type="InterPro" id="IPR002549">
    <property type="entry name" value="AI-2E-like"/>
</dbReference>
<evidence type="ECO:0000256" key="1">
    <source>
        <dbReference type="ARBA" id="ARBA00004141"/>
    </source>
</evidence>
<feature type="transmembrane region" description="Helical" evidence="6">
    <location>
        <begin position="301"/>
        <end position="326"/>
    </location>
</feature>
<feature type="transmembrane region" description="Helical" evidence="6">
    <location>
        <begin position="25"/>
        <end position="44"/>
    </location>
</feature>
<accession>A0AA40VQ83</accession>
<comment type="similarity">
    <text evidence="2">Belongs to the autoinducer-2 exporter (AI-2E) (TC 2.A.86) family.</text>
</comment>
<name>A0AA40VQ83_9NOST</name>
<dbReference type="GO" id="GO:0016020">
    <property type="term" value="C:membrane"/>
    <property type="evidence" value="ECO:0007669"/>
    <property type="project" value="UniProtKB-SubCell"/>
</dbReference>
<dbReference type="PANTHER" id="PTHR21716:SF62">
    <property type="entry name" value="TRANSPORT PROTEIN YDBI-RELATED"/>
    <property type="match status" value="1"/>
</dbReference>
<dbReference type="Pfam" id="PF01594">
    <property type="entry name" value="AI-2E_transport"/>
    <property type="match status" value="1"/>
</dbReference>
<gene>
    <name evidence="7" type="ORF">FNW02_07145</name>
</gene>
<dbReference type="Proteomes" id="UP001165986">
    <property type="component" value="Unassembled WGS sequence"/>
</dbReference>
<keyword evidence="3 6" id="KW-0812">Transmembrane</keyword>
<dbReference type="GO" id="GO:0055085">
    <property type="term" value="P:transmembrane transport"/>
    <property type="evidence" value="ECO:0007669"/>
    <property type="project" value="TreeGrafter"/>
</dbReference>
<evidence type="ECO:0000256" key="4">
    <source>
        <dbReference type="ARBA" id="ARBA00022989"/>
    </source>
</evidence>
<protein>
    <submittedName>
        <fullName evidence="7">AI-2E family transporter</fullName>
    </submittedName>
</protein>